<feature type="region of interest" description="Disordered" evidence="1">
    <location>
        <begin position="38"/>
        <end position="60"/>
    </location>
</feature>
<dbReference type="AlphaFoldDB" id="A0A5Q4ZAX9"/>
<reference evidence="2 3" key="1">
    <citation type="submission" date="2019-08" db="EMBL/GenBank/DDBJ databases">
        <authorList>
            <person name="Herpell B J."/>
        </authorList>
    </citation>
    <scope>NUCLEOTIDE SEQUENCE [LARGE SCALE GENOMIC DNA]</scope>
    <source>
        <strain evidence="3">Msb3</strain>
    </source>
</reference>
<evidence type="ECO:0000256" key="1">
    <source>
        <dbReference type="SAM" id="MobiDB-lite"/>
    </source>
</evidence>
<protein>
    <submittedName>
        <fullName evidence="2">Uncharacterized protein</fullName>
    </submittedName>
</protein>
<gene>
    <name evidence="2" type="ORF">PDMSB3_2653</name>
</gene>
<feature type="compositionally biased region" description="Basic and acidic residues" evidence="1">
    <location>
        <begin position="45"/>
        <end position="60"/>
    </location>
</feature>
<dbReference type="KEGG" id="pdio:PDMSB3_2653"/>
<evidence type="ECO:0000313" key="2">
    <source>
        <dbReference type="EMBL" id="VVD29109.1"/>
    </source>
</evidence>
<name>A0A5Q4ZAX9_9BURK</name>
<dbReference type="EMBL" id="LR699553">
    <property type="protein sequence ID" value="VVD29109.1"/>
    <property type="molecule type" value="Genomic_DNA"/>
</dbReference>
<dbReference type="Proteomes" id="UP000325811">
    <property type="component" value="Chromosome I"/>
</dbReference>
<proteinExistence type="predicted"/>
<keyword evidence="3" id="KW-1185">Reference proteome</keyword>
<accession>A0A5Q4ZAX9</accession>
<sequence>MHRVEIIAELGPMFAGVINVARYGRSTTRQIPIISQKLRLGSPNREGHPPHAAETGDRRV</sequence>
<organism evidence="2 3">
    <name type="scientific">Paraburkholderia dioscoreae</name>
    <dbReference type="NCBI Taxonomy" id="2604047"/>
    <lineage>
        <taxon>Bacteria</taxon>
        <taxon>Pseudomonadati</taxon>
        <taxon>Pseudomonadota</taxon>
        <taxon>Betaproteobacteria</taxon>
        <taxon>Burkholderiales</taxon>
        <taxon>Burkholderiaceae</taxon>
        <taxon>Paraburkholderia</taxon>
    </lineage>
</organism>
<evidence type="ECO:0000313" key="3">
    <source>
        <dbReference type="Proteomes" id="UP000325811"/>
    </source>
</evidence>